<keyword evidence="9" id="KW-0406">Ion transport</keyword>
<dbReference type="PANTHER" id="PTHR43298">
    <property type="entry name" value="MULTIDRUG RESISTANCE PROTEIN NORM-RELATED"/>
    <property type="match status" value="1"/>
</dbReference>
<dbReference type="Proteomes" id="UP000322976">
    <property type="component" value="Unassembled WGS sequence"/>
</dbReference>
<evidence type="ECO:0000256" key="5">
    <source>
        <dbReference type="ARBA" id="ARBA00022449"/>
    </source>
</evidence>
<reference evidence="13 14" key="1">
    <citation type="submission" date="2019-08" db="EMBL/GenBank/DDBJ databases">
        <title>Calorimonas adulescens gen. nov., sp. nov., an anaerobic thermophilic bacterium from Sakhalin hot spring.</title>
        <authorList>
            <person name="Khomyakova M.A."/>
            <person name="Merkel A.Y."/>
            <person name="Novikov A."/>
            <person name="Bonch-Osmolovskaya E.A."/>
            <person name="Slobodkin A.I."/>
        </authorList>
    </citation>
    <scope>NUCLEOTIDE SEQUENCE [LARGE SCALE GENOMIC DNA]</scope>
    <source>
        <strain evidence="13 14">A05MB</strain>
    </source>
</reference>
<proteinExistence type="predicted"/>
<keyword evidence="6" id="KW-1003">Cell membrane</keyword>
<keyword evidence="7 12" id="KW-0812">Transmembrane</keyword>
<accession>A0A5D8QGP9</accession>
<keyword evidence="5" id="KW-0050">Antiport</keyword>
<keyword evidence="14" id="KW-1185">Reference proteome</keyword>
<comment type="function">
    <text evidence="1">Multidrug efflux pump.</text>
</comment>
<feature type="transmembrane region" description="Helical" evidence="12">
    <location>
        <begin position="50"/>
        <end position="71"/>
    </location>
</feature>
<evidence type="ECO:0000313" key="14">
    <source>
        <dbReference type="Proteomes" id="UP000322976"/>
    </source>
</evidence>
<dbReference type="RefSeq" id="WP_149544940.1">
    <property type="nucleotide sequence ID" value="NZ_VTPS01000006.1"/>
</dbReference>
<evidence type="ECO:0000256" key="2">
    <source>
        <dbReference type="ARBA" id="ARBA00004651"/>
    </source>
</evidence>
<evidence type="ECO:0000256" key="12">
    <source>
        <dbReference type="SAM" id="Phobius"/>
    </source>
</evidence>
<evidence type="ECO:0000256" key="1">
    <source>
        <dbReference type="ARBA" id="ARBA00003408"/>
    </source>
</evidence>
<evidence type="ECO:0000256" key="11">
    <source>
        <dbReference type="ARBA" id="ARBA00031636"/>
    </source>
</evidence>
<comment type="caution">
    <text evidence="13">The sequence shown here is derived from an EMBL/GenBank/DDBJ whole genome shotgun (WGS) entry which is preliminary data.</text>
</comment>
<evidence type="ECO:0000256" key="8">
    <source>
        <dbReference type="ARBA" id="ARBA00022989"/>
    </source>
</evidence>
<evidence type="ECO:0000256" key="6">
    <source>
        <dbReference type="ARBA" id="ARBA00022475"/>
    </source>
</evidence>
<dbReference type="AlphaFoldDB" id="A0A5D8QGP9"/>
<evidence type="ECO:0000256" key="9">
    <source>
        <dbReference type="ARBA" id="ARBA00023065"/>
    </source>
</evidence>
<feature type="transmembrane region" description="Helical" evidence="12">
    <location>
        <begin position="158"/>
        <end position="178"/>
    </location>
</feature>
<dbReference type="InterPro" id="IPR050222">
    <property type="entry name" value="MATE_MdtK"/>
</dbReference>
<evidence type="ECO:0000256" key="4">
    <source>
        <dbReference type="ARBA" id="ARBA00022448"/>
    </source>
</evidence>
<protein>
    <recommendedName>
        <fullName evidence="3">Probable multidrug resistance protein NorM</fullName>
    </recommendedName>
    <alternativeName>
        <fullName evidence="11">Multidrug-efflux transporter</fullName>
    </alternativeName>
</protein>
<feature type="transmembrane region" description="Helical" evidence="12">
    <location>
        <begin position="12"/>
        <end position="30"/>
    </location>
</feature>
<comment type="subcellular location">
    <subcellularLocation>
        <location evidence="2">Cell membrane</location>
        <topology evidence="2">Multi-pass membrane protein</topology>
    </subcellularLocation>
</comment>
<feature type="transmembrane region" description="Helical" evidence="12">
    <location>
        <begin position="126"/>
        <end position="146"/>
    </location>
</feature>
<dbReference type="GO" id="GO:0006811">
    <property type="term" value="P:monoatomic ion transport"/>
    <property type="evidence" value="ECO:0007669"/>
    <property type="project" value="UniProtKB-KW"/>
</dbReference>
<dbReference type="GO" id="GO:0015297">
    <property type="term" value="F:antiporter activity"/>
    <property type="evidence" value="ECO:0007669"/>
    <property type="project" value="UniProtKB-KW"/>
</dbReference>
<evidence type="ECO:0000256" key="10">
    <source>
        <dbReference type="ARBA" id="ARBA00023136"/>
    </source>
</evidence>
<dbReference type="GO" id="GO:0042910">
    <property type="term" value="F:xenobiotic transmembrane transporter activity"/>
    <property type="evidence" value="ECO:0007669"/>
    <property type="project" value="InterPro"/>
</dbReference>
<dbReference type="InterPro" id="IPR002528">
    <property type="entry name" value="MATE_fam"/>
</dbReference>
<evidence type="ECO:0000256" key="7">
    <source>
        <dbReference type="ARBA" id="ARBA00022692"/>
    </source>
</evidence>
<feature type="transmembrane region" description="Helical" evidence="12">
    <location>
        <begin position="190"/>
        <end position="213"/>
    </location>
</feature>
<dbReference type="EMBL" id="VTPS01000006">
    <property type="protein sequence ID" value="TZE82428.1"/>
    <property type="molecule type" value="Genomic_DNA"/>
</dbReference>
<feature type="transmembrane region" description="Helical" evidence="12">
    <location>
        <begin position="414"/>
        <end position="432"/>
    </location>
</feature>
<feature type="transmembrane region" description="Helical" evidence="12">
    <location>
        <begin position="91"/>
        <end position="114"/>
    </location>
</feature>
<sequence length="444" mass="48086">MSKDKIRREVFNLAWPAIFEMVLETSVWIFDTAMVGRLSAAALSAVGLGGQLIYTLLFVLSAVGVGSAAMVARYCGAEEYDRAERVLGQSFVLSIFIGALLLTITNASVGYFFNVLVGQADVARPGITYTRIISIGGLIMVPTMVLNSALRGSGNTRVPMIATLTADLFNIFGDYVLIFGNFGFPRMGVAGAAVATTISQSLAFCVTTGYLIFNKGSIRLKMNNIINLDYAILKKLISLSIPASLFELSDSGSRLISSLWLSRLGPVAFAANQVAVSAESVSFMPGFGFSVSASTMVGQALGAKDEKKAEQAAIESAKQAVSLMSIIGLLFLTIPYQIMGFFTNIGEVRELASRCIRIGAFEQPTMALSMTLSGALKGAGDTKGPFYVSLISTWLIRLPLIFMIVFVWKKNIEYVWLVTVFQFLTEAMLMGYRFKKGGWKKIEL</sequence>
<dbReference type="PANTHER" id="PTHR43298:SF4">
    <property type="entry name" value="DRUG_SODIUM ANTIPORTER"/>
    <property type="match status" value="1"/>
</dbReference>
<dbReference type="Pfam" id="PF01554">
    <property type="entry name" value="MatE"/>
    <property type="match status" value="2"/>
</dbReference>
<dbReference type="NCBIfam" id="TIGR00797">
    <property type="entry name" value="matE"/>
    <property type="match status" value="1"/>
</dbReference>
<feature type="transmembrane region" description="Helical" evidence="12">
    <location>
        <begin position="386"/>
        <end position="408"/>
    </location>
</feature>
<dbReference type="GO" id="GO:0005886">
    <property type="term" value="C:plasma membrane"/>
    <property type="evidence" value="ECO:0007669"/>
    <property type="project" value="UniProtKB-SubCell"/>
</dbReference>
<evidence type="ECO:0000313" key="13">
    <source>
        <dbReference type="EMBL" id="TZE82428.1"/>
    </source>
</evidence>
<dbReference type="InterPro" id="IPR048279">
    <property type="entry name" value="MdtK-like"/>
</dbReference>
<organism evidence="13 14">
    <name type="scientific">Calorimonas adulescens</name>
    <dbReference type="NCBI Taxonomy" id="2606906"/>
    <lineage>
        <taxon>Bacteria</taxon>
        <taxon>Bacillati</taxon>
        <taxon>Bacillota</taxon>
        <taxon>Clostridia</taxon>
        <taxon>Thermoanaerobacterales</taxon>
        <taxon>Thermoanaerobacteraceae</taxon>
        <taxon>Calorimonas</taxon>
    </lineage>
</organism>
<evidence type="ECO:0000256" key="3">
    <source>
        <dbReference type="ARBA" id="ARBA00020268"/>
    </source>
</evidence>
<keyword evidence="4" id="KW-0813">Transport</keyword>
<gene>
    <name evidence="13" type="ORF">FWJ32_05320</name>
</gene>
<keyword evidence="10 12" id="KW-0472">Membrane</keyword>
<keyword evidence="8 12" id="KW-1133">Transmembrane helix</keyword>
<dbReference type="CDD" id="cd13137">
    <property type="entry name" value="MATE_NorM_like"/>
    <property type="match status" value="1"/>
</dbReference>
<dbReference type="PIRSF" id="PIRSF006603">
    <property type="entry name" value="DinF"/>
    <property type="match status" value="1"/>
</dbReference>
<name>A0A5D8QGP9_9THEO</name>